<accession>A0A4Q4MP18</accession>
<dbReference type="Proteomes" id="UP000292402">
    <property type="component" value="Unassembled WGS sequence"/>
</dbReference>
<gene>
    <name evidence="2" type="ORF">AA0114_g3595</name>
</gene>
<sequence>MAVQCPHFSFTKPRRLPRRRIRPSKAAFRDAVAHLDSINRRAGKFLVPAIVELLNDEKTSPEDEYRMVNDAAQKALGMNSDSTTRNRTERTRLGKIKAVSESSPRQRRVVLDSDDEENDTLSARSSPSSEKIGKRKRSVIPPPSNTKRQSDGFLSNADIDNGQKVMKPKRPRQDLNAELEDLGINMEGWTASEDASRTLRRRK</sequence>
<proteinExistence type="predicted"/>
<evidence type="ECO:0000313" key="2">
    <source>
        <dbReference type="EMBL" id="RYN55088.1"/>
    </source>
</evidence>
<feature type="region of interest" description="Disordered" evidence="1">
    <location>
        <begin position="98"/>
        <end position="203"/>
    </location>
</feature>
<comment type="caution">
    <text evidence="2">The sequence shown here is derived from an EMBL/GenBank/DDBJ whole genome shotgun (WGS) entry which is preliminary data.</text>
</comment>
<organism evidence="2 3">
    <name type="scientific">Alternaria tenuissima</name>
    <dbReference type="NCBI Taxonomy" id="119927"/>
    <lineage>
        <taxon>Eukaryota</taxon>
        <taxon>Fungi</taxon>
        <taxon>Dikarya</taxon>
        <taxon>Ascomycota</taxon>
        <taxon>Pezizomycotina</taxon>
        <taxon>Dothideomycetes</taxon>
        <taxon>Pleosporomycetidae</taxon>
        <taxon>Pleosporales</taxon>
        <taxon>Pleosporineae</taxon>
        <taxon>Pleosporaceae</taxon>
        <taxon>Alternaria</taxon>
        <taxon>Alternaria sect. Alternaria</taxon>
        <taxon>Alternaria alternata complex</taxon>
    </lineage>
</organism>
<evidence type="ECO:0000313" key="3">
    <source>
        <dbReference type="Proteomes" id="UP000292402"/>
    </source>
</evidence>
<reference evidence="3" key="1">
    <citation type="journal article" date="2019" name="bioRxiv">
        <title>Genomics, evolutionary history and diagnostics of the Alternaria alternata species group including apple and Asian pear pathotypes.</title>
        <authorList>
            <person name="Armitage A.D."/>
            <person name="Cockerton H.M."/>
            <person name="Sreenivasaprasad S."/>
            <person name="Woodhall J.W."/>
            <person name="Lane C.R."/>
            <person name="Harrison R.J."/>
            <person name="Clarkson J.P."/>
        </authorList>
    </citation>
    <scope>NUCLEOTIDE SEQUENCE [LARGE SCALE GENOMIC DNA]</scope>
    <source>
        <strain evidence="3">FERA 1082</strain>
    </source>
</reference>
<dbReference type="AlphaFoldDB" id="A0A4Q4MP18"/>
<protein>
    <submittedName>
        <fullName evidence="2">Uncharacterized protein</fullName>
    </submittedName>
</protein>
<dbReference type="EMBL" id="PDXA01000009">
    <property type="protein sequence ID" value="RYN55088.1"/>
    <property type="molecule type" value="Genomic_DNA"/>
</dbReference>
<evidence type="ECO:0000256" key="1">
    <source>
        <dbReference type="SAM" id="MobiDB-lite"/>
    </source>
</evidence>
<name>A0A4Q4MP18_9PLEO</name>
<feature type="compositionally biased region" description="Polar residues" evidence="1">
    <location>
        <begin position="120"/>
        <end position="129"/>
    </location>
</feature>